<organism evidence="1 2">
    <name type="scientific">Pseudomonas abietaniphila</name>
    <dbReference type="NCBI Taxonomy" id="89065"/>
    <lineage>
        <taxon>Bacteria</taxon>
        <taxon>Pseudomonadati</taxon>
        <taxon>Pseudomonadota</taxon>
        <taxon>Gammaproteobacteria</taxon>
        <taxon>Pseudomonadales</taxon>
        <taxon>Pseudomonadaceae</taxon>
        <taxon>Pseudomonas</taxon>
    </lineage>
</organism>
<gene>
    <name evidence="1" type="ORF">SAMN05216605_108141</name>
</gene>
<dbReference type="Proteomes" id="UP000182894">
    <property type="component" value="Unassembled WGS sequence"/>
</dbReference>
<protein>
    <submittedName>
        <fullName evidence="1">Uncharacterized protein</fullName>
    </submittedName>
</protein>
<evidence type="ECO:0000313" key="1">
    <source>
        <dbReference type="EMBL" id="SDH78848.1"/>
    </source>
</evidence>
<sequence>MMIVSAVPGECRPGRSASSCGQADAVRQCMHAHAERGHDQPFQASFAATGATTFGFLNTSTFPTITNTSPINAGTVHW</sequence>
<accession>A0A1G8F9Q8</accession>
<evidence type="ECO:0000313" key="2">
    <source>
        <dbReference type="Proteomes" id="UP000182894"/>
    </source>
</evidence>
<dbReference type="EMBL" id="FNCO01000008">
    <property type="protein sequence ID" value="SDH78848.1"/>
    <property type="molecule type" value="Genomic_DNA"/>
</dbReference>
<dbReference type="AlphaFoldDB" id="A0A1G8F9Q8"/>
<reference evidence="2" key="1">
    <citation type="submission" date="2016-10" db="EMBL/GenBank/DDBJ databases">
        <authorList>
            <person name="Varghese N."/>
            <person name="Submissions S."/>
        </authorList>
    </citation>
    <scope>NUCLEOTIDE SEQUENCE [LARGE SCALE GENOMIC DNA]</scope>
    <source>
        <strain evidence="2">ATCC 700689</strain>
    </source>
</reference>
<name>A0A1G8F9Q8_9PSED</name>
<keyword evidence="2" id="KW-1185">Reference proteome</keyword>
<proteinExistence type="predicted"/>